<dbReference type="InterPro" id="IPR036638">
    <property type="entry name" value="HLH_DNA-bd_sf"/>
</dbReference>
<evidence type="ECO:0000313" key="3">
    <source>
        <dbReference type="Proteomes" id="UP000887565"/>
    </source>
</evidence>
<name>A0A915KF47_ROMCU</name>
<dbReference type="Proteomes" id="UP000887565">
    <property type="component" value="Unplaced"/>
</dbReference>
<dbReference type="Gene3D" id="4.10.280.10">
    <property type="entry name" value="Helix-loop-helix DNA-binding domain"/>
    <property type="match status" value="1"/>
</dbReference>
<dbReference type="GO" id="GO:0046983">
    <property type="term" value="F:protein dimerization activity"/>
    <property type="evidence" value="ECO:0007669"/>
    <property type="project" value="InterPro"/>
</dbReference>
<feature type="domain" description="BHLH" evidence="2">
    <location>
        <begin position="1"/>
        <end position="40"/>
    </location>
</feature>
<dbReference type="WBParaSite" id="nRc.2.0.1.t37000-RA">
    <property type="protein sequence ID" value="nRc.2.0.1.t37000-RA"/>
    <property type="gene ID" value="nRc.2.0.1.g37000"/>
</dbReference>
<evidence type="ECO:0000313" key="4">
    <source>
        <dbReference type="WBParaSite" id="nRc.2.0.1.t37000-RA"/>
    </source>
</evidence>
<proteinExistence type="predicted"/>
<feature type="region of interest" description="Disordered" evidence="1">
    <location>
        <begin position="47"/>
        <end position="98"/>
    </location>
</feature>
<dbReference type="Pfam" id="PF00010">
    <property type="entry name" value="HLH"/>
    <property type="match status" value="1"/>
</dbReference>
<dbReference type="SUPFAM" id="SSF47459">
    <property type="entry name" value="HLH, helix-loop-helix DNA-binding domain"/>
    <property type="match status" value="1"/>
</dbReference>
<dbReference type="SMART" id="SM00353">
    <property type="entry name" value="HLH"/>
    <property type="match status" value="1"/>
</dbReference>
<reference evidence="4" key="1">
    <citation type="submission" date="2022-11" db="UniProtKB">
        <authorList>
            <consortium name="WormBaseParasite"/>
        </authorList>
    </citation>
    <scope>IDENTIFICATION</scope>
</reference>
<dbReference type="InterPro" id="IPR050283">
    <property type="entry name" value="E-box_TF_Regulators"/>
</dbReference>
<organism evidence="3 4">
    <name type="scientific">Romanomermis culicivorax</name>
    <name type="common">Nematode worm</name>
    <dbReference type="NCBI Taxonomy" id="13658"/>
    <lineage>
        <taxon>Eukaryota</taxon>
        <taxon>Metazoa</taxon>
        <taxon>Ecdysozoa</taxon>
        <taxon>Nematoda</taxon>
        <taxon>Enoplea</taxon>
        <taxon>Dorylaimia</taxon>
        <taxon>Mermithida</taxon>
        <taxon>Mermithoidea</taxon>
        <taxon>Mermithidae</taxon>
        <taxon>Romanomermis</taxon>
    </lineage>
</organism>
<dbReference type="GO" id="GO:0032502">
    <property type="term" value="P:developmental process"/>
    <property type="evidence" value="ECO:0007669"/>
    <property type="project" value="TreeGrafter"/>
</dbReference>
<dbReference type="GO" id="GO:0000977">
    <property type="term" value="F:RNA polymerase II transcription regulatory region sequence-specific DNA binding"/>
    <property type="evidence" value="ECO:0007669"/>
    <property type="project" value="TreeGrafter"/>
</dbReference>
<evidence type="ECO:0000259" key="2">
    <source>
        <dbReference type="PROSITE" id="PS50888"/>
    </source>
</evidence>
<accession>A0A915KF47</accession>
<evidence type="ECO:0000256" key="1">
    <source>
        <dbReference type="SAM" id="MobiDB-lite"/>
    </source>
</evidence>
<dbReference type="PANTHER" id="PTHR23349:SF112">
    <property type="entry name" value="48 RELATED 1, ISOFORM B"/>
    <property type="match status" value="1"/>
</dbReference>
<dbReference type="PROSITE" id="PS50888">
    <property type="entry name" value="BHLH"/>
    <property type="match status" value="1"/>
</dbReference>
<protein>
    <submittedName>
        <fullName evidence="4">BHLH domain-containing protein</fullName>
    </submittedName>
</protein>
<keyword evidence="3" id="KW-1185">Reference proteome</keyword>
<dbReference type="GO" id="GO:0000981">
    <property type="term" value="F:DNA-binding transcription factor activity, RNA polymerase II-specific"/>
    <property type="evidence" value="ECO:0007669"/>
    <property type="project" value="TreeGrafter"/>
</dbReference>
<dbReference type="PANTHER" id="PTHR23349">
    <property type="entry name" value="BASIC HELIX-LOOP-HELIX TRANSCRIPTION FACTOR, TWIST"/>
    <property type="match status" value="1"/>
</dbReference>
<sequence>MQSINKAFEILRHRIPTLPYEKRLSKVDTLRLTINYIKFLKDLLATTSPPSESHGDGNAVANGATGGRRSNVLQKRPFSNKADPQAVKKIIVTPKNLG</sequence>
<dbReference type="AlphaFoldDB" id="A0A915KF47"/>
<dbReference type="InterPro" id="IPR011598">
    <property type="entry name" value="bHLH_dom"/>
</dbReference>